<evidence type="ECO:0000259" key="1">
    <source>
        <dbReference type="PROSITE" id="PS51379"/>
    </source>
</evidence>
<proteinExistence type="predicted"/>
<dbReference type="Gene3D" id="3.30.70.20">
    <property type="match status" value="1"/>
</dbReference>
<evidence type="ECO:0000313" key="3">
    <source>
        <dbReference type="Proteomes" id="UP000306416"/>
    </source>
</evidence>
<accession>A0A4S1CPK2</accession>
<evidence type="ECO:0000313" key="2">
    <source>
        <dbReference type="EMBL" id="TGU75280.1"/>
    </source>
</evidence>
<dbReference type="Proteomes" id="UP000306416">
    <property type="component" value="Unassembled WGS sequence"/>
</dbReference>
<reference evidence="2 3" key="1">
    <citation type="submission" date="2019-04" db="EMBL/GenBank/DDBJ databases">
        <title>Geobacter oryzae sp. nov., ferric-reducing bacteria isolated from paddy soil.</title>
        <authorList>
            <person name="Xu Z."/>
            <person name="Masuda Y."/>
            <person name="Itoh H."/>
            <person name="Senoo K."/>
        </authorList>
    </citation>
    <scope>NUCLEOTIDE SEQUENCE [LARGE SCALE GENOMIC DNA]</scope>
    <source>
        <strain evidence="2 3">Red111</strain>
    </source>
</reference>
<feature type="domain" description="4Fe-4S ferredoxin-type" evidence="1">
    <location>
        <begin position="37"/>
        <end position="68"/>
    </location>
</feature>
<organism evidence="2 3">
    <name type="scientific">Geomonas terrae</name>
    <dbReference type="NCBI Taxonomy" id="2562681"/>
    <lineage>
        <taxon>Bacteria</taxon>
        <taxon>Pseudomonadati</taxon>
        <taxon>Thermodesulfobacteriota</taxon>
        <taxon>Desulfuromonadia</taxon>
        <taxon>Geobacterales</taxon>
        <taxon>Geobacteraceae</taxon>
        <taxon>Geomonas</taxon>
    </lineage>
</organism>
<sequence>MVRVARVDPEHCPAGSCGCFTCLDRCEAGALSFAAGVGIVIDEGLCTGCGACVSCCPLAEVALRLVPARSGSASEPPKR</sequence>
<dbReference type="AlphaFoldDB" id="A0A4S1CPK2"/>
<comment type="caution">
    <text evidence="2">The sequence shown here is derived from an EMBL/GenBank/DDBJ whole genome shotgun (WGS) entry which is preliminary data.</text>
</comment>
<feature type="domain" description="4Fe-4S ferredoxin-type" evidence="1">
    <location>
        <begin position="3"/>
        <end position="36"/>
    </location>
</feature>
<dbReference type="InterPro" id="IPR017896">
    <property type="entry name" value="4Fe4S_Fe-S-bd"/>
</dbReference>
<name>A0A4S1CPK2_9BACT</name>
<dbReference type="PROSITE" id="PS51379">
    <property type="entry name" value="4FE4S_FER_2"/>
    <property type="match status" value="2"/>
</dbReference>
<dbReference type="EMBL" id="SRSC01000001">
    <property type="protein sequence ID" value="TGU75280.1"/>
    <property type="molecule type" value="Genomic_DNA"/>
</dbReference>
<protein>
    <submittedName>
        <fullName evidence="2">4Fe-4S ferredoxin</fullName>
    </submittedName>
</protein>
<keyword evidence="3" id="KW-1185">Reference proteome</keyword>
<dbReference type="Pfam" id="PF12837">
    <property type="entry name" value="Fer4_6"/>
    <property type="match status" value="1"/>
</dbReference>
<gene>
    <name evidence="2" type="ORF">E4633_04810</name>
</gene>
<dbReference type="SUPFAM" id="SSF54862">
    <property type="entry name" value="4Fe-4S ferredoxins"/>
    <property type="match status" value="1"/>
</dbReference>